<dbReference type="HOGENOM" id="CLU_2206491_0_0_6"/>
<evidence type="ECO:0000313" key="1">
    <source>
        <dbReference type="EMBL" id="ACV27810.1"/>
    </source>
</evidence>
<dbReference type="Proteomes" id="UP000001231">
    <property type="component" value="Chromosome"/>
</dbReference>
<evidence type="ECO:0000313" key="2">
    <source>
        <dbReference type="Proteomes" id="UP000001231"/>
    </source>
</evidence>
<dbReference type="OrthoDB" id="6974928at2"/>
<gene>
    <name evidence="1" type="ordered locus">Kkor_2401</name>
</gene>
<dbReference type="EMBL" id="CP001707">
    <property type="protein sequence ID" value="ACV27810.1"/>
    <property type="molecule type" value="Genomic_DNA"/>
</dbReference>
<proteinExistence type="predicted"/>
<dbReference type="KEGG" id="kko:Kkor_2401"/>
<name>C7R920_KANKD</name>
<dbReference type="InParanoid" id="C7R920"/>
<accession>C7R920</accession>
<dbReference type="RefSeq" id="WP_015781415.1">
    <property type="nucleotide sequence ID" value="NC_013166.1"/>
</dbReference>
<keyword evidence="2" id="KW-1185">Reference proteome</keyword>
<dbReference type="AlphaFoldDB" id="C7R920"/>
<sequence>MRSIGIDKIINNTVVDFEFDGESIYFGFKGGIGLAIHNERQTQPSNINDFKDTILGKYLLEVNESDKSIEFLFDDKISIKVFLDDESYNGPEALVLEIPGEPIIVWN</sequence>
<organism evidence="1 2">
    <name type="scientific">Kangiella koreensis (strain DSM 16069 / JCM 12317 / KCTC 12182 / SW-125)</name>
    <dbReference type="NCBI Taxonomy" id="523791"/>
    <lineage>
        <taxon>Bacteria</taxon>
        <taxon>Pseudomonadati</taxon>
        <taxon>Pseudomonadota</taxon>
        <taxon>Gammaproteobacteria</taxon>
        <taxon>Kangiellales</taxon>
        <taxon>Kangiellaceae</taxon>
        <taxon>Kangiella</taxon>
    </lineage>
</organism>
<reference evidence="1 2" key="1">
    <citation type="journal article" date="2009" name="Stand. Genomic Sci.">
        <title>Complete genome sequence of Kangiella koreensis type strain (SW-125).</title>
        <authorList>
            <person name="Han C."/>
            <person name="Sikorski J."/>
            <person name="Lapidus A."/>
            <person name="Nolan M."/>
            <person name="Glavina Del Rio T."/>
            <person name="Tice H."/>
            <person name="Cheng J.F."/>
            <person name="Lucas S."/>
            <person name="Chen F."/>
            <person name="Copeland A."/>
            <person name="Ivanova N."/>
            <person name="Mavromatis K."/>
            <person name="Ovchinnikova G."/>
            <person name="Pati A."/>
            <person name="Bruce D."/>
            <person name="Goodwin L."/>
            <person name="Pitluck S."/>
            <person name="Chen A."/>
            <person name="Palaniappan K."/>
            <person name="Land M."/>
            <person name="Hauser L."/>
            <person name="Chang Y.J."/>
            <person name="Jeffries C.D."/>
            <person name="Chain P."/>
            <person name="Saunders E."/>
            <person name="Brettin T."/>
            <person name="Goker M."/>
            <person name="Tindall B.J."/>
            <person name="Bristow J."/>
            <person name="Eisen J.A."/>
            <person name="Markowitz V."/>
            <person name="Hugenholtz P."/>
            <person name="Kyrpides N.C."/>
            <person name="Klenk H.P."/>
            <person name="Detter J.C."/>
        </authorList>
    </citation>
    <scope>NUCLEOTIDE SEQUENCE [LARGE SCALE GENOMIC DNA]</scope>
    <source>
        <strain evidence="2">DSM 16069 / KCTC 12182 / SW-125</strain>
    </source>
</reference>
<dbReference type="STRING" id="523791.Kkor_2401"/>
<protein>
    <submittedName>
        <fullName evidence="1">Uncharacterized protein</fullName>
    </submittedName>
</protein>